<dbReference type="RefSeq" id="WP_149756711.1">
    <property type="nucleotide sequence ID" value="NZ_FOMS01000009.1"/>
</dbReference>
<feature type="transmembrane region" description="Helical" evidence="1">
    <location>
        <begin position="104"/>
        <end position="121"/>
    </location>
</feature>
<gene>
    <name evidence="2" type="ORF">SAMN04515678_109134</name>
</gene>
<dbReference type="PROSITE" id="PS51257">
    <property type="entry name" value="PROKAR_LIPOPROTEIN"/>
    <property type="match status" value="1"/>
</dbReference>
<sequence length="199" mass="22009">MRPPARFSALLIGLLACITLVVHVRLGLARRPELTLIEELWRTGRYFTILTVAILAAHFTWIGLRGRLHAAAAGAVTLWIAIVGGVYHALLWRPLEGARLIVDHSMHTALPLLAALWWLTFAPKAALRPAHALWWLAWPGLYVVYVLARGAVDGRHPYFFVDPPRIGWPMVGLWIGALAAIFTLAGLALVALGRRLSRT</sequence>
<proteinExistence type="predicted"/>
<organism evidence="2 3">
    <name type="scientific">Roseivivax sediminis</name>
    <dbReference type="NCBI Taxonomy" id="936889"/>
    <lineage>
        <taxon>Bacteria</taxon>
        <taxon>Pseudomonadati</taxon>
        <taxon>Pseudomonadota</taxon>
        <taxon>Alphaproteobacteria</taxon>
        <taxon>Rhodobacterales</taxon>
        <taxon>Roseobacteraceae</taxon>
        <taxon>Roseivivax</taxon>
    </lineage>
</organism>
<accession>A0A1I2AB23</accession>
<reference evidence="2 3" key="1">
    <citation type="submission" date="2016-10" db="EMBL/GenBank/DDBJ databases">
        <authorList>
            <person name="Varghese N."/>
            <person name="Submissions S."/>
        </authorList>
    </citation>
    <scope>NUCLEOTIDE SEQUENCE [LARGE SCALE GENOMIC DNA]</scope>
    <source>
        <strain evidence="3">YIM D21,KCTC 23444,ACCC 10710</strain>
    </source>
</reference>
<evidence type="ECO:0000313" key="3">
    <source>
        <dbReference type="Proteomes" id="UP000325289"/>
    </source>
</evidence>
<dbReference type="EMBL" id="FOMS01000009">
    <property type="protein sequence ID" value="SFE40183.1"/>
    <property type="molecule type" value="Genomic_DNA"/>
</dbReference>
<feature type="transmembrane region" description="Helical" evidence="1">
    <location>
        <begin position="133"/>
        <end position="152"/>
    </location>
</feature>
<dbReference type="OrthoDB" id="9809977at2"/>
<keyword evidence="3" id="KW-1185">Reference proteome</keyword>
<dbReference type="Proteomes" id="UP000325289">
    <property type="component" value="Unassembled WGS sequence"/>
</dbReference>
<evidence type="ECO:0008006" key="4">
    <source>
        <dbReference type="Google" id="ProtNLM"/>
    </source>
</evidence>
<feature type="transmembrane region" description="Helical" evidence="1">
    <location>
        <begin position="71"/>
        <end position="92"/>
    </location>
</feature>
<feature type="transmembrane region" description="Helical" evidence="1">
    <location>
        <begin position="45"/>
        <end position="64"/>
    </location>
</feature>
<evidence type="ECO:0000313" key="2">
    <source>
        <dbReference type="EMBL" id="SFE40183.1"/>
    </source>
</evidence>
<keyword evidence="1" id="KW-0472">Membrane</keyword>
<feature type="transmembrane region" description="Helical" evidence="1">
    <location>
        <begin position="172"/>
        <end position="192"/>
    </location>
</feature>
<keyword evidence="1" id="KW-1133">Transmembrane helix</keyword>
<dbReference type="AlphaFoldDB" id="A0A1I2AB23"/>
<dbReference type="NCBIfam" id="NF038065">
    <property type="entry name" value="Pr6Pr"/>
    <property type="match status" value="1"/>
</dbReference>
<protein>
    <recommendedName>
        <fullName evidence="4">FAR-17a/AIG1-like protein</fullName>
    </recommendedName>
</protein>
<evidence type="ECO:0000256" key="1">
    <source>
        <dbReference type="SAM" id="Phobius"/>
    </source>
</evidence>
<name>A0A1I2AB23_9RHOB</name>
<keyword evidence="1" id="KW-0812">Transmembrane</keyword>
<dbReference type="InterPro" id="IPR049713">
    <property type="entry name" value="Pr6Pr-like"/>
</dbReference>